<sequence>MGKVVVGVDRHPSYHTAHRFVIIILPAPAMDQNIIPVEYQTFYVVIPTISVVGNSLIIYVTIRSKSSTTPRHLHVLAITATIRLFLFVFNALQPGIGSITILAKILLYHRQDVQKALHDSRDFASISVRPGSTNAKQIYRSLIVISLTTVFGWFSTMLIITIADFLRIEIERIYCSPAIRRTGLNIDGDFVKSEDLDATQAYPQQEPEMDFLQLTHLNVKRTYGQIDHHPDTFFLGYKVHTNNTVSSAGKIKMIFKDDYPSTPPKCKFEPPLFHPNVNPSSTVCLSLLDEDKD</sequence>
<organism evidence="3 4">
    <name type="scientific">Angiostrongylus cantonensis</name>
    <name type="common">Rat lungworm</name>
    <dbReference type="NCBI Taxonomy" id="6313"/>
    <lineage>
        <taxon>Eukaryota</taxon>
        <taxon>Metazoa</taxon>
        <taxon>Ecdysozoa</taxon>
        <taxon>Nematoda</taxon>
        <taxon>Chromadorea</taxon>
        <taxon>Rhabditida</taxon>
        <taxon>Rhabditina</taxon>
        <taxon>Rhabditomorpha</taxon>
        <taxon>Strongyloidea</taxon>
        <taxon>Metastrongylidae</taxon>
        <taxon>Angiostrongylus</taxon>
    </lineage>
</organism>
<keyword evidence="1" id="KW-0472">Membrane</keyword>
<dbReference type="Pfam" id="PF00179">
    <property type="entry name" value="UQ_con"/>
    <property type="match status" value="1"/>
</dbReference>
<feature type="transmembrane region" description="Helical" evidence="1">
    <location>
        <begin position="138"/>
        <end position="163"/>
    </location>
</feature>
<keyword evidence="3" id="KW-1185">Reference proteome</keyword>
<accession>A0A158PC80</accession>
<dbReference type="InterPro" id="IPR016135">
    <property type="entry name" value="UBQ-conjugating_enzyme/RWD"/>
</dbReference>
<evidence type="ECO:0000313" key="4">
    <source>
        <dbReference type="WBParaSite" id="ACAC_0001206201-mRNA-1"/>
    </source>
</evidence>
<dbReference type="WBParaSite" id="ACAC_0001206201-mRNA-1">
    <property type="protein sequence ID" value="ACAC_0001206201-mRNA-1"/>
    <property type="gene ID" value="ACAC_0001206201"/>
</dbReference>
<dbReference type="STRING" id="6313.A0A158PC80"/>
<reference evidence="3" key="1">
    <citation type="submission" date="2012-09" db="EMBL/GenBank/DDBJ databases">
        <authorList>
            <person name="Martin A.A."/>
        </authorList>
    </citation>
    <scope>NUCLEOTIDE SEQUENCE</scope>
</reference>
<reference evidence="4" key="2">
    <citation type="submission" date="2016-04" db="UniProtKB">
        <authorList>
            <consortium name="WormBaseParasite"/>
        </authorList>
    </citation>
    <scope>IDENTIFICATION</scope>
</reference>
<dbReference type="Gene3D" id="3.10.110.10">
    <property type="entry name" value="Ubiquitin Conjugating Enzyme"/>
    <property type="match status" value="1"/>
</dbReference>
<proteinExistence type="predicted"/>
<evidence type="ECO:0000256" key="1">
    <source>
        <dbReference type="SAM" id="Phobius"/>
    </source>
</evidence>
<evidence type="ECO:0000259" key="2">
    <source>
        <dbReference type="PROSITE" id="PS50127"/>
    </source>
</evidence>
<name>A0A158PC80_ANGCA</name>
<dbReference type="PANTHER" id="PTHR24067">
    <property type="entry name" value="UBIQUITIN-CONJUGATING ENZYME E2"/>
    <property type="match status" value="1"/>
</dbReference>
<feature type="transmembrane region" description="Helical" evidence="1">
    <location>
        <begin position="42"/>
        <end position="61"/>
    </location>
</feature>
<evidence type="ECO:0000313" key="3">
    <source>
        <dbReference type="Proteomes" id="UP000035642"/>
    </source>
</evidence>
<dbReference type="InterPro" id="IPR000608">
    <property type="entry name" value="UBC"/>
</dbReference>
<dbReference type="Proteomes" id="UP000035642">
    <property type="component" value="Unassembled WGS sequence"/>
</dbReference>
<dbReference type="PROSITE" id="PS50127">
    <property type="entry name" value="UBC_2"/>
    <property type="match status" value="1"/>
</dbReference>
<keyword evidence="1" id="KW-1133">Transmembrane helix</keyword>
<dbReference type="GO" id="GO:0032446">
    <property type="term" value="P:protein modification by small protein conjugation"/>
    <property type="evidence" value="ECO:0007669"/>
    <property type="project" value="UniProtKB-ARBA"/>
</dbReference>
<dbReference type="InterPro" id="IPR050113">
    <property type="entry name" value="Ub_conjugating_enzyme"/>
</dbReference>
<protein>
    <submittedName>
        <fullName evidence="4">UBIQUITIN_CONJUGAT_2 domain-containing protein</fullName>
    </submittedName>
</protein>
<dbReference type="SUPFAM" id="SSF54495">
    <property type="entry name" value="UBC-like"/>
    <property type="match status" value="1"/>
</dbReference>
<dbReference type="AlphaFoldDB" id="A0A158PC80"/>
<keyword evidence="1" id="KW-0812">Transmembrane</keyword>
<feature type="domain" description="UBC core" evidence="2">
    <location>
        <begin position="197"/>
        <end position="293"/>
    </location>
</feature>